<evidence type="ECO:0000313" key="2">
    <source>
        <dbReference type="Proteomes" id="UP000664417"/>
    </source>
</evidence>
<dbReference type="AlphaFoldDB" id="A0A8J7U3N0"/>
<dbReference type="EMBL" id="JAFREP010000018">
    <property type="protein sequence ID" value="MBO1320598.1"/>
    <property type="molecule type" value="Genomic_DNA"/>
</dbReference>
<dbReference type="RefSeq" id="WP_207860552.1">
    <property type="nucleotide sequence ID" value="NZ_JAFREP010000018.1"/>
</dbReference>
<proteinExistence type="predicted"/>
<protein>
    <submittedName>
        <fullName evidence="1">VWA domain-containing protein</fullName>
    </submittedName>
</protein>
<gene>
    <name evidence="1" type="ORF">J3U88_19125</name>
</gene>
<dbReference type="InterPro" id="IPR017802">
    <property type="entry name" value="VWFA-rel_acidobac-type"/>
</dbReference>
<dbReference type="Proteomes" id="UP000664417">
    <property type="component" value="Unassembled WGS sequence"/>
</dbReference>
<dbReference type="NCBIfam" id="TIGR03436">
    <property type="entry name" value="acidobact_VWFA"/>
    <property type="match status" value="1"/>
</dbReference>
<reference evidence="1" key="1">
    <citation type="submission" date="2021-03" db="EMBL/GenBank/DDBJ databases">
        <authorList>
            <person name="Wang G."/>
        </authorList>
    </citation>
    <scope>NUCLEOTIDE SEQUENCE</scope>
    <source>
        <strain evidence="1">KCTC 12899</strain>
    </source>
</reference>
<name>A0A8J7U3N0_9BACT</name>
<sequence>MRVNLVELVVRAENLSGEKVRGLTAADFVVTEGGKRQKIDHIEEVDIHHPDGVHASDRSRLMILLDFKNTEYASMVGAFEFLRNFVEEFDFETSDLGLSFNLTGVQTVQPFTRNRAEFLAAVAKTEQFYNTKGHRSARTKNFTRRQLVADSDYFRQEIEVLGQFVNFLGAYNGRKNLLLVSNPWAFGRNDVQEGRRNIRGVVSLRDIQTTAQFNKVTLNILNLEPSPNDSEGRFARTSADVGIDESAELAAKTSGVYYRVNRGGLGTTMERVADDLSHFYRIRYYSNVKHQRYRRVNVKVKGLNRVGNHFAGFFPESELAPKKEVHGMLKGDTDAQVLAVQTDWMSWRRSGRKERGVNVVVSYRAFDELGQMIAERVQATELRVKKEKGKYAYPVLAQEVFFNWAEDQKPARFEARIVDMTSGERVLIQHQLAAN</sequence>
<keyword evidence="2" id="KW-1185">Reference proteome</keyword>
<evidence type="ECO:0000313" key="1">
    <source>
        <dbReference type="EMBL" id="MBO1320598.1"/>
    </source>
</evidence>
<organism evidence="1 2">
    <name type="scientific">Acanthopleuribacter pedis</name>
    <dbReference type="NCBI Taxonomy" id="442870"/>
    <lineage>
        <taxon>Bacteria</taxon>
        <taxon>Pseudomonadati</taxon>
        <taxon>Acidobacteriota</taxon>
        <taxon>Holophagae</taxon>
        <taxon>Acanthopleuribacterales</taxon>
        <taxon>Acanthopleuribacteraceae</taxon>
        <taxon>Acanthopleuribacter</taxon>
    </lineage>
</organism>
<accession>A0A8J7U3N0</accession>
<comment type="caution">
    <text evidence="1">The sequence shown here is derived from an EMBL/GenBank/DDBJ whole genome shotgun (WGS) entry which is preliminary data.</text>
</comment>